<sequence>MENHSSTEEENNPGGRYCAYTNREPKQAYDIINSKNQQFNKILLLPN</sequence>
<gene>
    <name evidence="2" type="ORF">METZ01_LOCUS164323</name>
</gene>
<evidence type="ECO:0000313" key="2">
    <source>
        <dbReference type="EMBL" id="SVB11469.1"/>
    </source>
</evidence>
<proteinExistence type="predicted"/>
<protein>
    <submittedName>
        <fullName evidence="2">Uncharacterized protein</fullName>
    </submittedName>
</protein>
<evidence type="ECO:0000256" key="1">
    <source>
        <dbReference type="SAM" id="MobiDB-lite"/>
    </source>
</evidence>
<feature type="region of interest" description="Disordered" evidence="1">
    <location>
        <begin position="1"/>
        <end position="20"/>
    </location>
</feature>
<feature type="non-terminal residue" evidence="2">
    <location>
        <position position="47"/>
    </location>
</feature>
<name>A0A382BCX2_9ZZZZ</name>
<dbReference type="EMBL" id="UINC01029176">
    <property type="protein sequence ID" value="SVB11469.1"/>
    <property type="molecule type" value="Genomic_DNA"/>
</dbReference>
<organism evidence="2">
    <name type="scientific">marine metagenome</name>
    <dbReference type="NCBI Taxonomy" id="408172"/>
    <lineage>
        <taxon>unclassified sequences</taxon>
        <taxon>metagenomes</taxon>
        <taxon>ecological metagenomes</taxon>
    </lineage>
</organism>
<accession>A0A382BCX2</accession>
<reference evidence="2" key="1">
    <citation type="submission" date="2018-05" db="EMBL/GenBank/DDBJ databases">
        <authorList>
            <person name="Lanie J.A."/>
            <person name="Ng W.-L."/>
            <person name="Kazmierczak K.M."/>
            <person name="Andrzejewski T.M."/>
            <person name="Davidsen T.M."/>
            <person name="Wayne K.J."/>
            <person name="Tettelin H."/>
            <person name="Glass J.I."/>
            <person name="Rusch D."/>
            <person name="Podicherti R."/>
            <person name="Tsui H.-C.T."/>
            <person name="Winkler M.E."/>
        </authorList>
    </citation>
    <scope>NUCLEOTIDE SEQUENCE</scope>
</reference>
<dbReference type="AlphaFoldDB" id="A0A382BCX2"/>